<reference evidence="1" key="1">
    <citation type="submission" date="2018-10" db="EMBL/GenBank/DDBJ databases">
        <title>Hidden diversity of soil giant viruses.</title>
        <authorList>
            <person name="Schulz F."/>
            <person name="Alteio L."/>
            <person name="Goudeau D."/>
            <person name="Ryan E.M."/>
            <person name="Malmstrom R.R."/>
            <person name="Blanchard J."/>
            <person name="Woyke T."/>
        </authorList>
    </citation>
    <scope>NUCLEOTIDE SEQUENCE</scope>
    <source>
        <strain evidence="1">HYV1</strain>
    </source>
</reference>
<protein>
    <submittedName>
        <fullName evidence="1">Uncharacterized protein</fullName>
    </submittedName>
</protein>
<sequence length="151" mass="18171">MQADELDSNTARVNFYKNRKMLLFIHPEPDMWEACILFNSKTKKYELYDYNDGAIWRNIKNMTEFEDIDGVVRYLKEHVVLRIVDTPLNIRDFTTYEDYEESPLVFHCESYGKKMLDAFEKEFNYSFTKKNIDRSTNYPHFKPGKVFIFSI</sequence>
<gene>
    <name evidence="1" type="ORF">Hyperionvirus6_6</name>
</gene>
<dbReference type="EMBL" id="MK072388">
    <property type="protein sequence ID" value="AYV83325.1"/>
    <property type="molecule type" value="Genomic_DNA"/>
</dbReference>
<proteinExistence type="predicted"/>
<name>A0A3G5A7W8_9VIRU</name>
<accession>A0A3G5A7W8</accession>
<organism evidence="1">
    <name type="scientific">Hyperionvirus sp</name>
    <dbReference type="NCBI Taxonomy" id="2487770"/>
    <lineage>
        <taxon>Viruses</taxon>
        <taxon>Varidnaviria</taxon>
        <taxon>Bamfordvirae</taxon>
        <taxon>Nucleocytoviricota</taxon>
        <taxon>Megaviricetes</taxon>
        <taxon>Imitervirales</taxon>
        <taxon>Mimiviridae</taxon>
        <taxon>Klosneuvirinae</taxon>
    </lineage>
</organism>
<evidence type="ECO:0000313" key="1">
    <source>
        <dbReference type="EMBL" id="AYV83325.1"/>
    </source>
</evidence>